<comment type="similarity">
    <text evidence="4 16 17">Belongs to the CDP-alcohol phosphatidyltransferase class-I family.</text>
</comment>
<keyword evidence="11 18" id="KW-1133">Transmembrane helix</keyword>
<comment type="cofactor">
    <cofactor evidence="2">
        <name>Mg(2+)</name>
        <dbReference type="ChEBI" id="CHEBI:18420"/>
    </cofactor>
</comment>
<sequence length="228" mass="25627">MSKSYSTNDVLLFIPNLIGYSRVVASLFSFFLMIFSPDQWQLATATYLYSFAADLFDGMAARKYDQCSSFGGLLDMVTDRCSTLGLLFILYGEYGSTDHDHFGFYRLLFLILAILDISSHWCQMYSTSSLQIHHKSAEGNAGRFFLVRWYYSSYPFFGYCCVSAEVTYVTFYVLAHAKSGGTLAYIGELITKIVVPGCATKQIVNVFQLCSACHAVAEHDAKSRNKNQ</sequence>
<dbReference type="Pfam" id="PF01066">
    <property type="entry name" value="CDP-OH_P_transf"/>
    <property type="match status" value="1"/>
</dbReference>
<dbReference type="InterPro" id="IPR048254">
    <property type="entry name" value="CDP_ALCOHOL_P_TRANSF_CS"/>
</dbReference>
<evidence type="ECO:0000256" key="15">
    <source>
        <dbReference type="ARBA" id="ARBA00023264"/>
    </source>
</evidence>
<dbReference type="InterPro" id="IPR014387">
    <property type="entry name" value="CDP_diag_ino_3_P_euk"/>
</dbReference>
<evidence type="ECO:0000256" key="3">
    <source>
        <dbReference type="ARBA" id="ARBA00004141"/>
    </source>
</evidence>
<protein>
    <recommendedName>
        <fullName evidence="5 16">CDP-diacylglycerol--inositol 3-phosphatidyltransferase</fullName>
        <ecNumber evidence="5 16">2.7.8.11</ecNumber>
    </recommendedName>
</protein>
<name>A0A7S3Q0Q8_9STRA</name>
<evidence type="ECO:0000256" key="13">
    <source>
        <dbReference type="ARBA" id="ARBA00023136"/>
    </source>
</evidence>
<evidence type="ECO:0000256" key="7">
    <source>
        <dbReference type="ARBA" id="ARBA00022679"/>
    </source>
</evidence>
<evidence type="ECO:0000256" key="4">
    <source>
        <dbReference type="ARBA" id="ARBA00010441"/>
    </source>
</evidence>
<evidence type="ECO:0000256" key="6">
    <source>
        <dbReference type="ARBA" id="ARBA00022516"/>
    </source>
</evidence>
<dbReference type="PROSITE" id="PS00379">
    <property type="entry name" value="CDP_ALCOHOL_P_TRANSF"/>
    <property type="match status" value="1"/>
</dbReference>
<dbReference type="EMBL" id="HBIO01009093">
    <property type="protein sequence ID" value="CAE0462129.1"/>
    <property type="molecule type" value="Transcribed_RNA"/>
</dbReference>
<dbReference type="PANTHER" id="PTHR15362:SF4">
    <property type="entry name" value="CDP-DIACYLGLYCEROL--INOSITOL 3-PHOSPHATIDYLTRANSFERASE"/>
    <property type="match status" value="1"/>
</dbReference>
<feature type="transmembrane region" description="Helical" evidence="18">
    <location>
        <begin position="12"/>
        <end position="34"/>
    </location>
</feature>
<evidence type="ECO:0000256" key="17">
    <source>
        <dbReference type="RuleBase" id="RU003750"/>
    </source>
</evidence>
<dbReference type="PIRSF" id="PIRSF000848">
    <property type="entry name" value="CDP_diag_ino_3_P"/>
    <property type="match status" value="1"/>
</dbReference>
<comment type="subcellular location">
    <subcellularLocation>
        <location evidence="3">Membrane</location>
        <topology evidence="3">Multi-pass membrane protein</topology>
    </subcellularLocation>
</comment>
<comment type="cofactor">
    <cofactor evidence="1">
        <name>Mn(2+)</name>
        <dbReference type="ChEBI" id="CHEBI:29035"/>
    </cofactor>
</comment>
<dbReference type="EC" id="2.7.8.11" evidence="5 16"/>
<evidence type="ECO:0000256" key="8">
    <source>
        <dbReference type="ARBA" id="ARBA00022692"/>
    </source>
</evidence>
<evidence type="ECO:0000256" key="11">
    <source>
        <dbReference type="ARBA" id="ARBA00022989"/>
    </source>
</evidence>
<dbReference type="InterPro" id="IPR000462">
    <property type="entry name" value="CDP-OH_P_trans"/>
</dbReference>
<evidence type="ECO:0000256" key="12">
    <source>
        <dbReference type="ARBA" id="ARBA00023098"/>
    </source>
</evidence>
<dbReference type="GO" id="GO:0046872">
    <property type="term" value="F:metal ion binding"/>
    <property type="evidence" value="ECO:0007669"/>
    <property type="project" value="UniProtKB-KW"/>
</dbReference>
<keyword evidence="8 18" id="KW-0812">Transmembrane</keyword>
<keyword evidence="10" id="KW-0460">Magnesium</keyword>
<evidence type="ECO:0000256" key="2">
    <source>
        <dbReference type="ARBA" id="ARBA00001946"/>
    </source>
</evidence>
<dbReference type="AlphaFoldDB" id="A0A7S3Q0Q8"/>
<dbReference type="Gene3D" id="1.20.120.1760">
    <property type="match status" value="1"/>
</dbReference>
<organism evidence="19">
    <name type="scientific">Chaetoceros debilis</name>
    <dbReference type="NCBI Taxonomy" id="122233"/>
    <lineage>
        <taxon>Eukaryota</taxon>
        <taxon>Sar</taxon>
        <taxon>Stramenopiles</taxon>
        <taxon>Ochrophyta</taxon>
        <taxon>Bacillariophyta</taxon>
        <taxon>Coscinodiscophyceae</taxon>
        <taxon>Chaetocerotophycidae</taxon>
        <taxon>Chaetocerotales</taxon>
        <taxon>Chaetocerotaceae</taxon>
        <taxon>Chaetoceros</taxon>
    </lineage>
</organism>
<accession>A0A7S3Q0Q8</accession>
<evidence type="ECO:0000256" key="18">
    <source>
        <dbReference type="SAM" id="Phobius"/>
    </source>
</evidence>
<comment type="catalytic activity">
    <reaction evidence="16">
        <text>a CDP-1,2-diacyl-sn-glycerol + myo-inositol = a 1,2-diacyl-sn-glycero-3-phospho-(1D-myo-inositol) + CMP + H(+)</text>
        <dbReference type="Rhea" id="RHEA:11580"/>
        <dbReference type="ChEBI" id="CHEBI:15378"/>
        <dbReference type="ChEBI" id="CHEBI:17268"/>
        <dbReference type="ChEBI" id="CHEBI:57880"/>
        <dbReference type="ChEBI" id="CHEBI:58332"/>
        <dbReference type="ChEBI" id="CHEBI:60377"/>
        <dbReference type="EC" id="2.7.8.11"/>
    </reaction>
</comment>
<keyword evidence="6 16" id="KW-0444">Lipid biosynthesis</keyword>
<proteinExistence type="inferred from homology"/>
<dbReference type="GO" id="GO:0003881">
    <property type="term" value="F:CDP-diacylglycerol-inositol 3-phosphatidyltransferase activity"/>
    <property type="evidence" value="ECO:0007669"/>
    <property type="project" value="UniProtKB-UniRule"/>
</dbReference>
<feature type="transmembrane region" description="Helical" evidence="18">
    <location>
        <begin position="103"/>
        <end position="122"/>
    </location>
</feature>
<keyword evidence="7 16" id="KW-0808">Transferase</keyword>
<evidence type="ECO:0000256" key="1">
    <source>
        <dbReference type="ARBA" id="ARBA00001936"/>
    </source>
</evidence>
<keyword evidence="9" id="KW-0479">Metal-binding</keyword>
<dbReference type="PANTHER" id="PTHR15362">
    <property type="entry name" value="PHOSPHATIDYLINOSITOL SYNTHASE"/>
    <property type="match status" value="1"/>
</dbReference>
<dbReference type="InterPro" id="IPR043130">
    <property type="entry name" value="CDP-OH_PTrfase_TM_dom"/>
</dbReference>
<evidence type="ECO:0000256" key="16">
    <source>
        <dbReference type="PIRNR" id="PIRNR000848"/>
    </source>
</evidence>
<keyword evidence="14 16" id="KW-0594">Phospholipid biosynthesis</keyword>
<gene>
    <name evidence="19" type="ORF">CDEB00056_LOCUS6970</name>
</gene>
<dbReference type="GO" id="GO:0006661">
    <property type="term" value="P:phosphatidylinositol biosynthetic process"/>
    <property type="evidence" value="ECO:0007669"/>
    <property type="project" value="TreeGrafter"/>
</dbReference>
<evidence type="ECO:0000256" key="9">
    <source>
        <dbReference type="ARBA" id="ARBA00022723"/>
    </source>
</evidence>
<keyword evidence="13 16" id="KW-0472">Membrane</keyword>
<evidence type="ECO:0000256" key="14">
    <source>
        <dbReference type="ARBA" id="ARBA00023209"/>
    </source>
</evidence>
<evidence type="ECO:0000313" key="19">
    <source>
        <dbReference type="EMBL" id="CAE0462129.1"/>
    </source>
</evidence>
<dbReference type="GO" id="GO:0016020">
    <property type="term" value="C:membrane"/>
    <property type="evidence" value="ECO:0007669"/>
    <property type="project" value="UniProtKB-SubCell"/>
</dbReference>
<evidence type="ECO:0000256" key="5">
    <source>
        <dbReference type="ARBA" id="ARBA00013212"/>
    </source>
</evidence>
<dbReference type="GO" id="GO:0005794">
    <property type="term" value="C:Golgi apparatus"/>
    <property type="evidence" value="ECO:0007669"/>
    <property type="project" value="TreeGrafter"/>
</dbReference>
<keyword evidence="15 16" id="KW-1208">Phospholipid metabolism</keyword>
<keyword evidence="12 16" id="KW-0443">Lipid metabolism</keyword>
<reference evidence="19" key="1">
    <citation type="submission" date="2021-01" db="EMBL/GenBank/DDBJ databases">
        <authorList>
            <person name="Corre E."/>
            <person name="Pelletier E."/>
            <person name="Niang G."/>
            <person name="Scheremetjew M."/>
            <person name="Finn R."/>
            <person name="Kale V."/>
            <person name="Holt S."/>
            <person name="Cochrane G."/>
            <person name="Meng A."/>
            <person name="Brown T."/>
            <person name="Cohen L."/>
        </authorList>
    </citation>
    <scope>NUCLEOTIDE SEQUENCE</scope>
    <source>
        <strain evidence="19">MM31A-1</strain>
    </source>
</reference>
<evidence type="ECO:0000256" key="10">
    <source>
        <dbReference type="ARBA" id="ARBA00022842"/>
    </source>
</evidence>